<keyword evidence="1" id="KW-0812">Transmembrane</keyword>
<keyword evidence="1" id="KW-1133">Transmembrane helix</keyword>
<evidence type="ECO:0000256" key="1">
    <source>
        <dbReference type="SAM" id="Phobius"/>
    </source>
</evidence>
<dbReference type="PANTHER" id="PTHR31876:SF26">
    <property type="entry name" value="PROTEIN LIKE COV 2"/>
    <property type="match status" value="1"/>
</dbReference>
<protein>
    <recommendedName>
        <fullName evidence="3">DUF502 domain-containing protein</fullName>
    </recommendedName>
</protein>
<organism evidence="2">
    <name type="scientific">marine metagenome</name>
    <dbReference type="NCBI Taxonomy" id="408172"/>
    <lineage>
        <taxon>unclassified sequences</taxon>
        <taxon>metagenomes</taxon>
        <taxon>ecological metagenomes</taxon>
    </lineage>
</organism>
<dbReference type="PANTHER" id="PTHR31876">
    <property type="entry name" value="COV-LIKE PROTEIN 1"/>
    <property type="match status" value="1"/>
</dbReference>
<dbReference type="AlphaFoldDB" id="A0A382CWG5"/>
<proteinExistence type="predicted"/>
<gene>
    <name evidence="2" type="ORF">METZ01_LOCUS182521</name>
</gene>
<name>A0A382CWG5_9ZZZZ</name>
<keyword evidence="1" id="KW-0472">Membrane</keyword>
<evidence type="ECO:0008006" key="3">
    <source>
        <dbReference type="Google" id="ProtNLM"/>
    </source>
</evidence>
<evidence type="ECO:0000313" key="2">
    <source>
        <dbReference type="EMBL" id="SVB29667.1"/>
    </source>
</evidence>
<dbReference type="InterPro" id="IPR007462">
    <property type="entry name" value="COV1-like"/>
</dbReference>
<reference evidence="2" key="1">
    <citation type="submission" date="2018-05" db="EMBL/GenBank/DDBJ databases">
        <authorList>
            <person name="Lanie J.A."/>
            <person name="Ng W.-L."/>
            <person name="Kazmierczak K.M."/>
            <person name="Andrzejewski T.M."/>
            <person name="Davidsen T.M."/>
            <person name="Wayne K.J."/>
            <person name="Tettelin H."/>
            <person name="Glass J.I."/>
            <person name="Rusch D."/>
            <person name="Podicherti R."/>
            <person name="Tsui H.-C.T."/>
            <person name="Winkler M.E."/>
        </authorList>
    </citation>
    <scope>NUCLEOTIDE SEQUENCE</scope>
</reference>
<sequence length="209" mass="23355">MASEKKQNRFFSFIRRYFLTGLLISAPIGATIYITIFIVEFIAGLVPDRFNPNGLLPEIIGYRIPGLELIIAFLSFIIIGLIFSTLFGRSILGYFDRVASRIPFAGNVYKAIKQITETFSSADAAYQKVVLIEYPRKGIYAIGFMTGETREEIKDKKGEMVNVFVPTTPNPTSGFLLFFTKDDIIELDMSVEDAIKLVVSAGMVVPPKK</sequence>
<feature type="transmembrane region" description="Helical" evidence="1">
    <location>
        <begin position="66"/>
        <end position="87"/>
    </location>
</feature>
<accession>A0A382CWG5</accession>
<feature type="transmembrane region" description="Helical" evidence="1">
    <location>
        <begin position="21"/>
        <end position="46"/>
    </location>
</feature>
<dbReference type="EMBL" id="UINC01036146">
    <property type="protein sequence ID" value="SVB29667.1"/>
    <property type="molecule type" value="Genomic_DNA"/>
</dbReference>
<dbReference type="Pfam" id="PF04367">
    <property type="entry name" value="DUF502"/>
    <property type="match status" value="1"/>
</dbReference>